<dbReference type="EMBL" id="FO082263">
    <property type="protein sequence ID" value="CCO20296.1"/>
    <property type="molecule type" value="Genomic_DNA"/>
</dbReference>
<gene>
    <name evidence="2" type="ordered locus">Bathy16g02070</name>
</gene>
<reference evidence="2 3" key="1">
    <citation type="submission" date="2011-10" db="EMBL/GenBank/DDBJ databases">
        <authorList>
            <person name="Genoscope - CEA"/>
        </authorList>
    </citation>
    <scope>NUCLEOTIDE SEQUENCE [LARGE SCALE GENOMIC DNA]</scope>
    <source>
        <strain evidence="2 3">RCC 1105</strain>
    </source>
</reference>
<keyword evidence="3" id="KW-1185">Reference proteome</keyword>
<dbReference type="GeneID" id="19011236"/>
<evidence type="ECO:0000313" key="3">
    <source>
        <dbReference type="Proteomes" id="UP000198341"/>
    </source>
</evidence>
<evidence type="ECO:0000313" key="2">
    <source>
        <dbReference type="EMBL" id="CCO20296.1"/>
    </source>
</evidence>
<evidence type="ECO:0000256" key="1">
    <source>
        <dbReference type="SAM" id="Coils"/>
    </source>
</evidence>
<dbReference type="Proteomes" id="UP000198341">
    <property type="component" value="Chromosome 16"/>
</dbReference>
<proteinExistence type="predicted"/>
<feature type="coiled-coil region" evidence="1">
    <location>
        <begin position="17"/>
        <end position="44"/>
    </location>
</feature>
<dbReference type="RefSeq" id="XP_007508679.1">
    <property type="nucleotide sequence ID" value="XM_007508617.1"/>
</dbReference>
<protein>
    <submittedName>
        <fullName evidence="2">Uncharacterized protein</fullName>
    </submittedName>
</protein>
<name>K8EQH1_9CHLO</name>
<dbReference type="Pfam" id="PF17250">
    <property type="entry name" value="NDUFB11"/>
    <property type="match status" value="1"/>
</dbReference>
<accession>K8EQH1</accession>
<organism evidence="2 3">
    <name type="scientific">Bathycoccus prasinos</name>
    <dbReference type="NCBI Taxonomy" id="41875"/>
    <lineage>
        <taxon>Eukaryota</taxon>
        <taxon>Viridiplantae</taxon>
        <taxon>Chlorophyta</taxon>
        <taxon>Mamiellophyceae</taxon>
        <taxon>Mamiellales</taxon>
        <taxon>Bathycoccaceae</taxon>
        <taxon>Bathycoccus</taxon>
    </lineage>
</organism>
<sequence>MSSNTNNFITRFIHSLMENGNDRRDQAEKHLKDTLEKSKEMIENWHQPTKTRGFWRRDLNQGTYVTSQEPQLRGGVGRRTNWG</sequence>
<dbReference type="InterPro" id="IPR035204">
    <property type="entry name" value="NDUFB11"/>
</dbReference>
<dbReference type="AlphaFoldDB" id="K8EQH1"/>
<keyword evidence="1" id="KW-0175">Coiled coil</keyword>
<dbReference type="KEGG" id="bpg:Bathy16g02070"/>